<feature type="transmembrane region" description="Helical" evidence="1">
    <location>
        <begin position="6"/>
        <end position="27"/>
    </location>
</feature>
<dbReference type="GO" id="GO:0022857">
    <property type="term" value="F:transmembrane transporter activity"/>
    <property type="evidence" value="ECO:0007669"/>
    <property type="project" value="InterPro"/>
</dbReference>
<reference evidence="2" key="1">
    <citation type="submission" date="2021-04" db="EMBL/GenBank/DDBJ databases">
        <title>Proteiniclasticum sedimins sp. nov., an obligate anaerobic bacterium isolated from anaerobic sludge.</title>
        <authorList>
            <person name="Liu J."/>
        </authorList>
    </citation>
    <scope>NUCLEOTIDE SEQUENCE</scope>
    <source>
        <strain evidence="2">BAD-10</strain>
    </source>
</reference>
<name>A0A941HQM6_9CLOT</name>
<gene>
    <name evidence="2" type="ORF">KCG48_09550</name>
</gene>
<keyword evidence="3" id="KW-1185">Reference proteome</keyword>
<protein>
    <submittedName>
        <fullName evidence="2">ECF transporter S component</fullName>
    </submittedName>
</protein>
<keyword evidence="1" id="KW-1133">Transmembrane helix</keyword>
<evidence type="ECO:0000313" key="2">
    <source>
        <dbReference type="EMBL" id="MBR0576581.1"/>
    </source>
</evidence>
<evidence type="ECO:0000313" key="3">
    <source>
        <dbReference type="Proteomes" id="UP000675379"/>
    </source>
</evidence>
<dbReference type="AlphaFoldDB" id="A0A941HQM6"/>
<organism evidence="2 3">
    <name type="scientific">Proteiniclasticum sediminis</name>
    <dbReference type="NCBI Taxonomy" id="2804028"/>
    <lineage>
        <taxon>Bacteria</taxon>
        <taxon>Bacillati</taxon>
        <taxon>Bacillota</taxon>
        <taxon>Clostridia</taxon>
        <taxon>Eubacteriales</taxon>
        <taxon>Clostridiaceae</taxon>
        <taxon>Proteiniclasticum</taxon>
    </lineage>
</organism>
<dbReference type="InterPro" id="IPR024529">
    <property type="entry name" value="ECF_trnsprt_substrate-spec"/>
</dbReference>
<dbReference type="EMBL" id="JAGSCS010000012">
    <property type="protein sequence ID" value="MBR0576581.1"/>
    <property type="molecule type" value="Genomic_DNA"/>
</dbReference>
<feature type="transmembrane region" description="Helical" evidence="1">
    <location>
        <begin position="39"/>
        <end position="67"/>
    </location>
</feature>
<keyword evidence="1" id="KW-0472">Membrane</keyword>
<feature type="transmembrane region" description="Helical" evidence="1">
    <location>
        <begin position="135"/>
        <end position="159"/>
    </location>
</feature>
<dbReference type="RefSeq" id="WP_211801678.1">
    <property type="nucleotide sequence ID" value="NZ_JAGSCS010000012.1"/>
</dbReference>
<accession>A0A941HQM6</accession>
<proteinExistence type="predicted"/>
<sequence>MTRKLTFSGLMVALGVVLPQLVHLILGPTGGSFILPMHFPVFVAAFLLGPGTAALISLLMLTISFFLTGMPPVPILYFMAAELPIYALVAGTLYQRLHVPLPGSLLLAMLAGRGAMALAVYGLQFALQLHLSPGVYVAGALTKGLVGALLQLLVIPVLMKLLEKEEIAHGRVRTN</sequence>
<comment type="caution">
    <text evidence="2">The sequence shown here is derived from an EMBL/GenBank/DDBJ whole genome shotgun (WGS) entry which is preliminary data.</text>
</comment>
<dbReference type="Pfam" id="PF12822">
    <property type="entry name" value="ECF_trnsprt"/>
    <property type="match status" value="1"/>
</dbReference>
<feature type="transmembrane region" description="Helical" evidence="1">
    <location>
        <begin position="105"/>
        <end position="123"/>
    </location>
</feature>
<keyword evidence="1" id="KW-0812">Transmembrane</keyword>
<feature type="transmembrane region" description="Helical" evidence="1">
    <location>
        <begin position="73"/>
        <end position="93"/>
    </location>
</feature>
<dbReference type="Gene3D" id="1.10.1760.20">
    <property type="match status" value="1"/>
</dbReference>
<dbReference type="Proteomes" id="UP000675379">
    <property type="component" value="Unassembled WGS sequence"/>
</dbReference>
<evidence type="ECO:0000256" key="1">
    <source>
        <dbReference type="SAM" id="Phobius"/>
    </source>
</evidence>